<reference evidence="3 4" key="1">
    <citation type="journal article" date="2013" name="J. Virol.">
        <title>Comparative genomics of carp herpesviruses.</title>
        <authorList>
            <person name="Davison A.J."/>
            <person name="Kurobe T."/>
            <person name="Gatherer D."/>
            <person name="Cunningham C."/>
            <person name="Korf I."/>
            <person name="Fukuda H."/>
            <person name="Hedrick R.P."/>
            <person name="Waltzek T.B."/>
        </authorList>
    </citation>
    <scope>NUCLEOTIDE SEQUENCE [LARGE SCALE GENOMIC DNA]</scope>
    <source>
        <strain evidence="3">NG-J1</strain>
    </source>
</reference>
<evidence type="ECO:0000256" key="2">
    <source>
        <dbReference type="SAM" id="MobiDB-lite"/>
    </source>
</evidence>
<organism evidence="3 4">
    <name type="scientific">Cyprinid herpesvirus 1</name>
    <dbReference type="NCBI Taxonomy" id="317858"/>
    <lineage>
        <taxon>Viruses</taxon>
        <taxon>Duplodnaviria</taxon>
        <taxon>Heunggongvirae</taxon>
        <taxon>Peploviricota</taxon>
        <taxon>Herviviricetes</taxon>
        <taxon>Herpesvirales</taxon>
        <taxon>Alloherpesviridae</taxon>
        <taxon>Cyvirus</taxon>
        <taxon>Cyvirus cyprinidallo1</taxon>
    </lineage>
</organism>
<dbReference type="Proteomes" id="UP000118426">
    <property type="component" value="Segment"/>
</dbReference>
<evidence type="ECO:0000256" key="1">
    <source>
        <dbReference type="SAM" id="Coils"/>
    </source>
</evidence>
<name>K7PCK5_9VIRU</name>
<evidence type="ECO:0000313" key="3">
    <source>
        <dbReference type="EMBL" id="AFJ20365.1"/>
    </source>
</evidence>
<feature type="region of interest" description="Disordered" evidence="2">
    <location>
        <begin position="287"/>
        <end position="322"/>
    </location>
</feature>
<proteinExistence type="predicted"/>
<feature type="region of interest" description="Disordered" evidence="2">
    <location>
        <begin position="152"/>
        <end position="177"/>
    </location>
</feature>
<gene>
    <name evidence="3" type="ORF">CyHV1_ORF68</name>
</gene>
<feature type="coiled-coil region" evidence="1">
    <location>
        <begin position="182"/>
        <end position="231"/>
    </location>
</feature>
<evidence type="ECO:0000313" key="4">
    <source>
        <dbReference type="Proteomes" id="UP000118426"/>
    </source>
</evidence>
<dbReference type="Gene3D" id="3.40.220.10">
    <property type="entry name" value="Leucine Aminopeptidase, subunit E, domain 1"/>
    <property type="match status" value="1"/>
</dbReference>
<dbReference type="RefSeq" id="YP_007003731.1">
    <property type="nucleotide sequence ID" value="NC_019491.1"/>
</dbReference>
<feature type="compositionally biased region" description="Basic and acidic residues" evidence="2">
    <location>
        <begin position="159"/>
        <end position="168"/>
    </location>
</feature>
<protein>
    <submittedName>
        <fullName evidence="3">Protein ORF68</fullName>
    </submittedName>
</protein>
<dbReference type="KEGG" id="vg:14011221"/>
<sequence length="1250" mass="140928">MAAPVYIKLDMKTLTRFLDLSEDSLKLNDRLHGFNKDKTIHRETFNKILLMLNDCVVPVYGACTQLISYTLTLGALYKKTKNPHFYLKGSKAKNLYEDILIPLATAEKNGVLRMGDEKAEEALQGEIKTLEAKVQTLEAKINSLTDALDSQKSKLAAKNKTEQQEQRKQHNKAVSGIEASFNKKLKEELDKQKNALQLHYKQQIEQADLLKTQLESQLKNTSDGNKEARQRYDLETKQLKERYDHAVSTLEAELKKRTAESDSLLKSVNAKYQLELQKLTAQIERYQNEHEQKPILTPKSPKKETMEVTPTPPPSKHLSDDQLLGKEESLVPELEPEPTTEVVIKAPVSDGYKLVPYADPPKGLTPLQKLHGDGPYFIYGNKWIHCSELYRQGSAPAPTLYNLKMPLSIEPLRLWLISSGVNADKILDRLFVSNGRATIMPPLYVPINRPQSRNPENMENVLKFLETGESYLKKDSFVEFAGDLRLLFESHTGYSYETVAHFRAACFALGWANSLQSALMNHSDLPVKEYLMSLVAVKNMTMFLKEFSYMFPELPVRENTNTYLMATARNPLLGDMFMSRDFFLKHLGQLAINAAHNFGGLDTEVIQEDINVLNALLTVLSDAAGLQVNENSKIDNQTQLMSRLTSIGPPRTLLLWCLFLADVGPSVKFLTPDEWRDTVNKLPTRLGTAYNIFARRFLENNHSLIIKNLKDTKDFKERNPKEFQERLSNYKARKWDSRQLEWAAYNNAIKFQKQVLQLGKKAKSNHYEFAFYGLSKVTEKSRINVIYQQHKIHHQRYQEDSGTISAINMIRDSMIQGITKSPKPQEETIKQQEPDKPTRLPEAHPPTPQPDIEMGMETDETATTVPPPASSNKPQVTPPTPVARILAQTKQASNMQVGQEDMEIDKKTEENLAHAEQIAVERAKIANLQTAALSSVSQRETLLKVKQTLMAFDTVRKNPTTMLSMPTLTSTVARHYEALISYVVDYCTDPFVVMSLPPKPSHFSGPGAKYNHYTVNQTQKWVLLGGKVGLRIASGNVAMSPDEAIVNAANTSFRVNGMDGVSGALSAFCGKNKVSDVDKRSALACFATNRNYPGRSVPVRVDDILGLGSRKYFMHCLAPQLGSVAEYKPQHDRLHQMMMWEMVLECVMLKIKSVTLVLVGGNIYNNPPASIIPAQMRALIHALYTVGDSLPDGFTITFCYDPCYHPYLKQIIDCIVAVCPNRPQPKGQFEYVKTLYGLLPGPRGVDLIKK</sequence>
<dbReference type="InterPro" id="IPR043472">
    <property type="entry name" value="Macro_dom-like"/>
</dbReference>
<dbReference type="GeneID" id="14011221"/>
<dbReference type="SUPFAM" id="SSF52949">
    <property type="entry name" value="Macro domain-like"/>
    <property type="match status" value="1"/>
</dbReference>
<accession>K7PCK5</accession>
<dbReference type="EMBL" id="JQ815363">
    <property type="protein sequence ID" value="AFJ20365.1"/>
    <property type="molecule type" value="Genomic_DNA"/>
</dbReference>
<feature type="region of interest" description="Disordered" evidence="2">
    <location>
        <begin position="820"/>
        <end position="878"/>
    </location>
</feature>
<keyword evidence="4" id="KW-1185">Reference proteome</keyword>
<keyword evidence="1" id="KW-0175">Coiled coil</keyword>
<feature type="compositionally biased region" description="Basic and acidic residues" evidence="2">
    <location>
        <begin position="823"/>
        <end position="842"/>
    </location>
</feature>